<dbReference type="AlphaFoldDB" id="A0A5B8MNE8"/>
<gene>
    <name evidence="2" type="ORF">A3770_06p45270</name>
</gene>
<dbReference type="EMBL" id="CP031039">
    <property type="protein sequence ID" value="QDZ22009.1"/>
    <property type="molecule type" value="Genomic_DNA"/>
</dbReference>
<name>A0A5B8MNE8_9CHLO</name>
<dbReference type="OrthoDB" id="408373at2759"/>
<evidence type="ECO:0000259" key="1">
    <source>
        <dbReference type="Pfam" id="PF12697"/>
    </source>
</evidence>
<dbReference type="Pfam" id="PF12697">
    <property type="entry name" value="Abhydrolase_6"/>
    <property type="match status" value="1"/>
</dbReference>
<evidence type="ECO:0000313" key="3">
    <source>
        <dbReference type="Proteomes" id="UP000316726"/>
    </source>
</evidence>
<dbReference type="Gene3D" id="3.40.50.1820">
    <property type="entry name" value="alpha/beta hydrolase"/>
    <property type="match status" value="1"/>
</dbReference>
<protein>
    <submittedName>
        <fullName evidence="2">Alpha/beta fold hydrolase</fullName>
    </submittedName>
</protein>
<keyword evidence="3" id="KW-1185">Reference proteome</keyword>
<dbReference type="GO" id="GO:0016787">
    <property type="term" value="F:hydrolase activity"/>
    <property type="evidence" value="ECO:0007669"/>
    <property type="project" value="UniProtKB-KW"/>
</dbReference>
<proteinExistence type="predicted"/>
<dbReference type="Proteomes" id="UP000316726">
    <property type="component" value="Chromosome 6"/>
</dbReference>
<feature type="domain" description="AB hydrolase-1" evidence="1">
    <location>
        <begin position="96"/>
        <end position="365"/>
    </location>
</feature>
<dbReference type="PANTHER" id="PTHR46438">
    <property type="entry name" value="ALPHA/BETA-HYDROLASES SUPERFAMILY PROTEIN"/>
    <property type="match status" value="1"/>
</dbReference>
<accession>A0A5B8MNE8</accession>
<dbReference type="PANTHER" id="PTHR46438:SF12">
    <property type="entry name" value="ALPHA_BETA-HYDROLASES SUPERFAMILY PROTEIN"/>
    <property type="match status" value="1"/>
</dbReference>
<evidence type="ECO:0000313" key="2">
    <source>
        <dbReference type="EMBL" id="QDZ22009.1"/>
    </source>
</evidence>
<organism evidence="2 3">
    <name type="scientific">Chloropicon primus</name>
    <dbReference type="NCBI Taxonomy" id="1764295"/>
    <lineage>
        <taxon>Eukaryota</taxon>
        <taxon>Viridiplantae</taxon>
        <taxon>Chlorophyta</taxon>
        <taxon>Chloropicophyceae</taxon>
        <taxon>Chloropicales</taxon>
        <taxon>Chloropicaceae</taxon>
        <taxon>Chloropicon</taxon>
    </lineage>
</organism>
<dbReference type="SUPFAM" id="SSF53474">
    <property type="entry name" value="alpha/beta-Hydrolases"/>
    <property type="match status" value="1"/>
</dbReference>
<dbReference type="InterPro" id="IPR029058">
    <property type="entry name" value="AB_hydrolase_fold"/>
</dbReference>
<reference evidence="2 3" key="1">
    <citation type="submission" date="2018-07" db="EMBL/GenBank/DDBJ databases">
        <title>The complete nuclear genome of the prasinophyte Chloropicon primus (CCMP1205).</title>
        <authorList>
            <person name="Pombert J.-F."/>
            <person name="Otis C."/>
            <person name="Turmel M."/>
            <person name="Lemieux C."/>
        </authorList>
    </citation>
    <scope>NUCLEOTIDE SEQUENCE [LARGE SCALE GENOMIC DNA]</scope>
    <source>
        <strain evidence="2 3">CCMP1205</strain>
    </source>
</reference>
<keyword evidence="2" id="KW-0378">Hydrolase</keyword>
<dbReference type="STRING" id="1764295.A0A5B8MNE8"/>
<dbReference type="InterPro" id="IPR000073">
    <property type="entry name" value="AB_hydrolase_1"/>
</dbReference>
<sequence>MALKGGRGLVLGRGGKGGSFGGRCLGSHSRCWGGHRGRELRRFSASSPSEVSVASLPPLPYELGEGVKQDLWQWGRLSVRYQRAGLTQENRGKPAVVLIHGFGGNCDHWRKNIGPLSKDYRVYSLDLLGYGFSSKPNPKEYGEPNAIYNFYTWADQINAFLDEVVHAEGGQCPDTVLVANSVGSCAGLQAIANWKGRSEESKAVWSYKGIALLNPSLRLLHVKKQAWFARPFVKLFQDFLRETPVGELFFSQVAQPKAIQNILKEAYCDATTVSDELVSCVLNPGLQPGAVEVFLDFISYSGGPLPEELIPQMPCPVELIWGEADPWESIDVGRREYASFDTVRNFVPLSGVGHCPMDEAPQLVNPLIKDFVRDVTL</sequence>